<sequence>MQKEIKKVKELGVKYKNIISNFSYLSLLQFFNLLVPLITYPYLIRVLGAELYGVVIFAQTVTSYCSIFISFGFDISGAQGVAVHRADKRLISEIVSSILIIKIFLWLIALAGLLTFLYFADIEHEIIYLYSFTICFNELLFPQWYFQGIEKLRYVTLINLCTRSLFVLLIFVFVREQEDFLYVPLLNGVGAFIGGLWGEYILFFGERIKFELPSFSKLKMYFKESSTLFASNIIISVKDRFNVFFIGIFLGMHDVAVYDLGVKIMTLIMKPIEIINASIYPQISRTKDMNFVKKIIKYTFLGCFILIVVLNVFLNPIISLLADNLEGATTPIRILLICPLILAVSLPLARNCLTIFKKYNLLLLGMTLTTAFYLLLIGICYYLDMISSVTAFAIIAVVVYIFEFLYRYYMCKTRSYL</sequence>
<keyword evidence="2" id="KW-1003">Cell membrane</keyword>
<dbReference type="InterPro" id="IPR002797">
    <property type="entry name" value="Polysacc_synth"/>
</dbReference>
<dbReference type="PANTHER" id="PTHR30250">
    <property type="entry name" value="PST FAMILY PREDICTED COLANIC ACID TRANSPORTER"/>
    <property type="match status" value="1"/>
</dbReference>
<evidence type="ECO:0000256" key="4">
    <source>
        <dbReference type="ARBA" id="ARBA00022989"/>
    </source>
</evidence>
<dbReference type="AlphaFoldDB" id="A0A926Q508"/>
<dbReference type="Proteomes" id="UP000653730">
    <property type="component" value="Unassembled WGS sequence"/>
</dbReference>
<evidence type="ECO:0000256" key="1">
    <source>
        <dbReference type="ARBA" id="ARBA00004651"/>
    </source>
</evidence>
<feature type="transmembrane region" description="Helical" evidence="6">
    <location>
        <begin position="295"/>
        <end position="318"/>
    </location>
</feature>
<evidence type="ECO:0000256" key="6">
    <source>
        <dbReference type="SAM" id="Phobius"/>
    </source>
</evidence>
<accession>A0A926Q508</accession>
<organism evidence="7 8">
    <name type="scientific">Sinomicrobium weinanense</name>
    <dbReference type="NCBI Taxonomy" id="2842200"/>
    <lineage>
        <taxon>Bacteria</taxon>
        <taxon>Pseudomonadati</taxon>
        <taxon>Bacteroidota</taxon>
        <taxon>Flavobacteriia</taxon>
        <taxon>Flavobacteriales</taxon>
        <taxon>Flavobacteriaceae</taxon>
        <taxon>Sinomicrobium</taxon>
    </lineage>
</organism>
<feature type="transmembrane region" description="Helical" evidence="6">
    <location>
        <begin position="180"/>
        <end position="200"/>
    </location>
</feature>
<dbReference type="RefSeq" id="WP_187966588.1">
    <property type="nucleotide sequence ID" value="NZ_JACVDC010000059.1"/>
</dbReference>
<feature type="transmembrane region" description="Helical" evidence="6">
    <location>
        <begin position="361"/>
        <end position="383"/>
    </location>
</feature>
<evidence type="ECO:0000256" key="3">
    <source>
        <dbReference type="ARBA" id="ARBA00022692"/>
    </source>
</evidence>
<evidence type="ECO:0000256" key="2">
    <source>
        <dbReference type="ARBA" id="ARBA00022475"/>
    </source>
</evidence>
<dbReference type="EMBL" id="JACVDC010000059">
    <property type="protein sequence ID" value="MBC9797455.1"/>
    <property type="molecule type" value="Genomic_DNA"/>
</dbReference>
<dbReference type="InterPro" id="IPR050833">
    <property type="entry name" value="Poly_Biosynth_Transport"/>
</dbReference>
<gene>
    <name evidence="7" type="ORF">IBL28_15880</name>
</gene>
<feature type="transmembrane region" description="Helical" evidence="6">
    <location>
        <begin position="21"/>
        <end position="39"/>
    </location>
</feature>
<feature type="transmembrane region" description="Helical" evidence="6">
    <location>
        <begin position="243"/>
        <end position="262"/>
    </location>
</feature>
<keyword evidence="4 6" id="KW-1133">Transmembrane helix</keyword>
<keyword evidence="3 6" id="KW-0812">Transmembrane</keyword>
<proteinExistence type="predicted"/>
<evidence type="ECO:0000256" key="5">
    <source>
        <dbReference type="ARBA" id="ARBA00023136"/>
    </source>
</evidence>
<keyword evidence="5 6" id="KW-0472">Membrane</keyword>
<dbReference type="GO" id="GO:0005886">
    <property type="term" value="C:plasma membrane"/>
    <property type="evidence" value="ECO:0007669"/>
    <property type="project" value="UniProtKB-SubCell"/>
</dbReference>
<feature type="transmembrane region" description="Helical" evidence="6">
    <location>
        <begin position="51"/>
        <end position="73"/>
    </location>
</feature>
<dbReference type="PANTHER" id="PTHR30250:SF11">
    <property type="entry name" value="O-ANTIGEN TRANSPORTER-RELATED"/>
    <property type="match status" value="1"/>
</dbReference>
<dbReference type="Pfam" id="PF01943">
    <property type="entry name" value="Polysacc_synt"/>
    <property type="match status" value="1"/>
</dbReference>
<protein>
    <submittedName>
        <fullName evidence="7">Oligosaccharide flippase family protein</fullName>
    </submittedName>
</protein>
<feature type="transmembrane region" description="Helical" evidence="6">
    <location>
        <begin position="330"/>
        <end position="349"/>
    </location>
</feature>
<feature type="transmembrane region" description="Helical" evidence="6">
    <location>
        <begin position="389"/>
        <end position="409"/>
    </location>
</feature>
<comment type="subcellular location">
    <subcellularLocation>
        <location evidence="1">Cell membrane</location>
        <topology evidence="1">Multi-pass membrane protein</topology>
    </subcellularLocation>
</comment>
<reference evidence="7 8" key="1">
    <citation type="submission" date="2020-09" db="EMBL/GenBank/DDBJ databases">
        <title>Sinomicrobium weinanense sp. nov., a halophilic bacteria isolated from saline-alkali soil.</title>
        <authorList>
            <person name="Wu P."/>
            <person name="Ren H."/>
            <person name="Mei Y."/>
            <person name="Liang Y."/>
            <person name="Chen Z."/>
        </authorList>
    </citation>
    <scope>NUCLEOTIDE SEQUENCE [LARGE SCALE GENOMIC DNA]</scope>
    <source>
        <strain evidence="7 8">FJxs</strain>
    </source>
</reference>
<feature type="transmembrane region" description="Helical" evidence="6">
    <location>
        <begin position="94"/>
        <end position="120"/>
    </location>
</feature>
<evidence type="ECO:0000313" key="7">
    <source>
        <dbReference type="EMBL" id="MBC9797455.1"/>
    </source>
</evidence>
<keyword evidence="8" id="KW-1185">Reference proteome</keyword>
<comment type="caution">
    <text evidence="7">The sequence shown here is derived from an EMBL/GenBank/DDBJ whole genome shotgun (WGS) entry which is preliminary data.</text>
</comment>
<feature type="transmembrane region" description="Helical" evidence="6">
    <location>
        <begin position="152"/>
        <end position="174"/>
    </location>
</feature>
<evidence type="ECO:0000313" key="8">
    <source>
        <dbReference type="Proteomes" id="UP000653730"/>
    </source>
</evidence>
<name>A0A926Q508_9FLAO</name>